<dbReference type="Pfam" id="PF02674">
    <property type="entry name" value="Colicin_V"/>
    <property type="match status" value="1"/>
</dbReference>
<comment type="subcellular location">
    <subcellularLocation>
        <location evidence="1">Membrane</location>
        <topology evidence="1">Multi-pass membrane protein</topology>
    </subcellularLocation>
</comment>
<dbReference type="GO" id="GO:0016020">
    <property type="term" value="C:membrane"/>
    <property type="evidence" value="ECO:0007669"/>
    <property type="project" value="UniProtKB-SubCell"/>
</dbReference>
<dbReference type="EMBL" id="AZAC01000067">
    <property type="protein sequence ID" value="KIX11202.1"/>
    <property type="molecule type" value="Genomic_DNA"/>
</dbReference>
<evidence type="ECO:0000256" key="1">
    <source>
        <dbReference type="ARBA" id="ARBA00004141"/>
    </source>
</evidence>
<reference evidence="7 8" key="1">
    <citation type="submission" date="2013-11" db="EMBL/GenBank/DDBJ databases">
        <title>Metagenomic analysis of a methanogenic consortium involved in long chain n-alkane degradation.</title>
        <authorList>
            <person name="Davidova I.A."/>
            <person name="Callaghan A.V."/>
            <person name="Wawrik B."/>
            <person name="Pruitt S."/>
            <person name="Marks C."/>
            <person name="Duncan K.E."/>
            <person name="Suflita J.M."/>
        </authorList>
    </citation>
    <scope>NUCLEOTIDE SEQUENCE [LARGE SCALE GENOMIC DNA]</scope>
    <source>
        <strain evidence="7 8">SPR</strain>
    </source>
</reference>
<evidence type="ECO:0000256" key="2">
    <source>
        <dbReference type="ARBA" id="ARBA00022692"/>
    </source>
</evidence>
<keyword evidence="4 6" id="KW-0472">Membrane</keyword>
<feature type="transmembrane region" description="Helical" evidence="6">
    <location>
        <begin position="12"/>
        <end position="30"/>
    </location>
</feature>
<evidence type="ECO:0000256" key="5">
    <source>
        <dbReference type="SAM" id="MobiDB-lite"/>
    </source>
</evidence>
<dbReference type="PANTHER" id="PTHR36926:SF1">
    <property type="entry name" value="COLICIN V PRODUCTION PROTEIN"/>
    <property type="match status" value="1"/>
</dbReference>
<dbReference type="PANTHER" id="PTHR36926">
    <property type="entry name" value="COLICIN V PRODUCTION PROTEIN"/>
    <property type="match status" value="1"/>
</dbReference>
<dbReference type="InParanoid" id="A0A0D2G8C6"/>
<sequence>MSWITMEQIPNILDLGLAALMAFFGVKALVRGFIREVLGLIGLVAAILASAATYEYIAAFLQKLTGVEGQWWSAVAFGLSLAVVYFVFSYLGRGLSRLIHEGPFSMMDRLLGCATGVAKGLLASYLIINAMLLVTPFQAPGILQKSYIAPYVVQTGRALVDLIPMDITRTLQERSGLLPRSDQSTPTNPSSPQPKGKDN</sequence>
<dbReference type="Proteomes" id="UP000032233">
    <property type="component" value="Unassembled WGS sequence"/>
</dbReference>
<evidence type="ECO:0000313" key="8">
    <source>
        <dbReference type="Proteomes" id="UP000032233"/>
    </source>
</evidence>
<evidence type="ECO:0000256" key="4">
    <source>
        <dbReference type="ARBA" id="ARBA00023136"/>
    </source>
</evidence>
<dbReference type="InterPro" id="IPR003825">
    <property type="entry name" value="Colicin-V_CvpA"/>
</dbReference>
<feature type="region of interest" description="Disordered" evidence="5">
    <location>
        <begin position="174"/>
        <end position="199"/>
    </location>
</feature>
<accession>A0A0D2G8C6</accession>
<dbReference type="RefSeq" id="WP_044352285.1">
    <property type="nucleotide sequence ID" value="NZ_AZAC01000067.1"/>
</dbReference>
<name>A0A0D2G8C6_9BACT</name>
<dbReference type="STRING" id="1429043.X474_25305"/>
<dbReference type="InterPro" id="IPR052719">
    <property type="entry name" value="CvpA-like"/>
</dbReference>
<gene>
    <name evidence="7" type="ORF">X474_25305</name>
</gene>
<dbReference type="GO" id="GO:0009403">
    <property type="term" value="P:toxin biosynthetic process"/>
    <property type="evidence" value="ECO:0007669"/>
    <property type="project" value="InterPro"/>
</dbReference>
<keyword evidence="2 6" id="KW-0812">Transmembrane</keyword>
<dbReference type="FunCoup" id="A0A0D2G8C6">
    <property type="interactions" value="116"/>
</dbReference>
<feature type="transmembrane region" description="Helical" evidence="6">
    <location>
        <begin position="111"/>
        <end position="134"/>
    </location>
</feature>
<proteinExistence type="predicted"/>
<dbReference type="AlphaFoldDB" id="A0A0D2G8C6"/>
<feature type="transmembrane region" description="Helical" evidence="6">
    <location>
        <begin position="37"/>
        <end position="59"/>
    </location>
</feature>
<protein>
    <recommendedName>
        <fullName evidence="9">Colicin V production protein</fullName>
    </recommendedName>
</protein>
<dbReference type="OrthoDB" id="5419037at2"/>
<keyword evidence="3 6" id="KW-1133">Transmembrane helix</keyword>
<feature type="transmembrane region" description="Helical" evidence="6">
    <location>
        <begin position="71"/>
        <end position="91"/>
    </location>
</feature>
<comment type="caution">
    <text evidence="7">The sequence shown here is derived from an EMBL/GenBank/DDBJ whole genome shotgun (WGS) entry which is preliminary data.</text>
</comment>
<evidence type="ECO:0000313" key="7">
    <source>
        <dbReference type="EMBL" id="KIX11202.1"/>
    </source>
</evidence>
<evidence type="ECO:0008006" key="9">
    <source>
        <dbReference type="Google" id="ProtNLM"/>
    </source>
</evidence>
<organism evidence="7 8">
    <name type="scientific">Dethiosulfatarculus sandiegensis</name>
    <dbReference type="NCBI Taxonomy" id="1429043"/>
    <lineage>
        <taxon>Bacteria</taxon>
        <taxon>Pseudomonadati</taxon>
        <taxon>Thermodesulfobacteriota</taxon>
        <taxon>Desulfarculia</taxon>
        <taxon>Desulfarculales</taxon>
        <taxon>Desulfarculaceae</taxon>
        <taxon>Dethiosulfatarculus</taxon>
    </lineage>
</organism>
<keyword evidence="8" id="KW-1185">Reference proteome</keyword>
<feature type="compositionally biased region" description="Low complexity" evidence="5">
    <location>
        <begin position="181"/>
        <end position="199"/>
    </location>
</feature>
<evidence type="ECO:0000256" key="6">
    <source>
        <dbReference type="SAM" id="Phobius"/>
    </source>
</evidence>
<evidence type="ECO:0000256" key="3">
    <source>
        <dbReference type="ARBA" id="ARBA00022989"/>
    </source>
</evidence>